<evidence type="ECO:0000313" key="1">
    <source>
        <dbReference type="EMBL" id="GLV58094.1"/>
    </source>
</evidence>
<dbReference type="SUPFAM" id="SSF48452">
    <property type="entry name" value="TPR-like"/>
    <property type="match status" value="1"/>
</dbReference>
<evidence type="ECO:0000313" key="2">
    <source>
        <dbReference type="Proteomes" id="UP001344906"/>
    </source>
</evidence>
<evidence type="ECO:0008006" key="3">
    <source>
        <dbReference type="Google" id="ProtNLM"/>
    </source>
</evidence>
<proteinExistence type="predicted"/>
<sequence>MEMEKYDEAYDVLSQAAKLAPDDGFLLYIYSQSCKYTHRLAKASVAIEEAVTLEPALLKNRNTKKELNSIRKTIQNVIKLSGKDFTFEQLIEQEELEITGLRLVKEHKLEEAEALFRQVIAMGDIMIAPHNNLAHCLLRRGKFKEAEQELLIVLKMDRRNPVARNNLPVVREAIKTGKIPEFSGVYNPHIGQITDIQPTHSNLPTGSDLVPD</sequence>
<dbReference type="Pfam" id="PF14559">
    <property type="entry name" value="TPR_19"/>
    <property type="match status" value="1"/>
</dbReference>
<organism evidence="1 2">
    <name type="scientific">Dictyobacter halimunensis</name>
    <dbReference type="NCBI Taxonomy" id="3026934"/>
    <lineage>
        <taxon>Bacteria</taxon>
        <taxon>Bacillati</taxon>
        <taxon>Chloroflexota</taxon>
        <taxon>Ktedonobacteria</taxon>
        <taxon>Ktedonobacterales</taxon>
        <taxon>Dictyobacteraceae</taxon>
        <taxon>Dictyobacter</taxon>
    </lineage>
</organism>
<dbReference type="Proteomes" id="UP001344906">
    <property type="component" value="Unassembled WGS sequence"/>
</dbReference>
<gene>
    <name evidence="1" type="ORF">KDH_49280</name>
</gene>
<dbReference type="Gene3D" id="1.25.40.10">
    <property type="entry name" value="Tetratricopeptide repeat domain"/>
    <property type="match status" value="2"/>
</dbReference>
<comment type="caution">
    <text evidence="1">The sequence shown here is derived from an EMBL/GenBank/DDBJ whole genome shotgun (WGS) entry which is preliminary data.</text>
</comment>
<reference evidence="1 2" key="1">
    <citation type="submission" date="2023-02" db="EMBL/GenBank/DDBJ databases">
        <title>Dictyobacter halimunensis sp. nov., a new member of the class Ktedonobacteria from forest soil in a geothermal area.</title>
        <authorList>
            <person name="Rachmania M.K."/>
            <person name="Ningsih F."/>
            <person name="Sakai Y."/>
            <person name="Yabe S."/>
            <person name="Yokota A."/>
            <person name="Sjamsuridzal W."/>
        </authorList>
    </citation>
    <scope>NUCLEOTIDE SEQUENCE [LARGE SCALE GENOMIC DNA]</scope>
    <source>
        <strain evidence="1 2">S3.2.2.5</strain>
    </source>
</reference>
<dbReference type="InterPro" id="IPR011990">
    <property type="entry name" value="TPR-like_helical_dom_sf"/>
</dbReference>
<protein>
    <recommendedName>
        <fullName evidence="3">Tetratricopeptide repeat protein</fullName>
    </recommendedName>
</protein>
<dbReference type="EMBL" id="BSRI01000002">
    <property type="protein sequence ID" value="GLV58094.1"/>
    <property type="molecule type" value="Genomic_DNA"/>
</dbReference>
<name>A0ABQ6FV15_9CHLR</name>
<accession>A0ABQ6FV15</accession>
<keyword evidence="2" id="KW-1185">Reference proteome</keyword>